<protein>
    <submittedName>
        <fullName evidence="2">Uncharacterized protein</fullName>
    </submittedName>
</protein>
<organism evidence="2 3">
    <name type="scientific">Westerdykella ornata</name>
    <dbReference type="NCBI Taxonomy" id="318751"/>
    <lineage>
        <taxon>Eukaryota</taxon>
        <taxon>Fungi</taxon>
        <taxon>Dikarya</taxon>
        <taxon>Ascomycota</taxon>
        <taxon>Pezizomycotina</taxon>
        <taxon>Dothideomycetes</taxon>
        <taxon>Pleosporomycetidae</taxon>
        <taxon>Pleosporales</taxon>
        <taxon>Sporormiaceae</taxon>
        <taxon>Westerdykella</taxon>
    </lineage>
</organism>
<reference evidence="2" key="1">
    <citation type="journal article" date="2020" name="Stud. Mycol.">
        <title>101 Dothideomycetes genomes: a test case for predicting lifestyles and emergence of pathogens.</title>
        <authorList>
            <person name="Haridas S."/>
            <person name="Albert R."/>
            <person name="Binder M."/>
            <person name="Bloem J."/>
            <person name="Labutti K."/>
            <person name="Salamov A."/>
            <person name="Andreopoulos B."/>
            <person name="Baker S."/>
            <person name="Barry K."/>
            <person name="Bills G."/>
            <person name="Bluhm B."/>
            <person name="Cannon C."/>
            <person name="Castanera R."/>
            <person name="Culley D."/>
            <person name="Daum C."/>
            <person name="Ezra D."/>
            <person name="Gonzalez J."/>
            <person name="Henrissat B."/>
            <person name="Kuo A."/>
            <person name="Liang C."/>
            <person name="Lipzen A."/>
            <person name="Lutzoni F."/>
            <person name="Magnuson J."/>
            <person name="Mondo S."/>
            <person name="Nolan M."/>
            <person name="Ohm R."/>
            <person name="Pangilinan J."/>
            <person name="Park H.-J."/>
            <person name="Ramirez L."/>
            <person name="Alfaro M."/>
            <person name="Sun H."/>
            <person name="Tritt A."/>
            <person name="Yoshinaga Y."/>
            <person name="Zwiers L.-H."/>
            <person name="Turgeon B."/>
            <person name="Goodwin S."/>
            <person name="Spatafora J."/>
            <person name="Crous P."/>
            <person name="Grigoriev I."/>
        </authorList>
    </citation>
    <scope>NUCLEOTIDE SEQUENCE</scope>
    <source>
        <strain evidence="2">CBS 379.55</strain>
    </source>
</reference>
<accession>A0A6A6JVG3</accession>
<feature type="region of interest" description="Disordered" evidence="1">
    <location>
        <begin position="1"/>
        <end position="35"/>
    </location>
</feature>
<proteinExistence type="predicted"/>
<evidence type="ECO:0000313" key="3">
    <source>
        <dbReference type="Proteomes" id="UP000800097"/>
    </source>
</evidence>
<feature type="region of interest" description="Disordered" evidence="1">
    <location>
        <begin position="89"/>
        <end position="124"/>
    </location>
</feature>
<dbReference type="GeneID" id="54552773"/>
<dbReference type="EMBL" id="ML986486">
    <property type="protein sequence ID" value="KAF2279736.1"/>
    <property type="molecule type" value="Genomic_DNA"/>
</dbReference>
<dbReference type="AlphaFoldDB" id="A0A6A6JVG3"/>
<keyword evidence="3" id="KW-1185">Reference proteome</keyword>
<dbReference type="Proteomes" id="UP000800097">
    <property type="component" value="Unassembled WGS sequence"/>
</dbReference>
<evidence type="ECO:0000313" key="2">
    <source>
        <dbReference type="EMBL" id="KAF2279736.1"/>
    </source>
</evidence>
<name>A0A6A6JVG3_WESOR</name>
<sequence>MPHQACEGGGDGGADLNEAKKERRRRRQKMWDGDEERKEVLLRRVGGVRVSVGGREEAVWEECFDLVAGGPRPLAAGLGELHGRTTTTTSFRRPRVRGLKASPRRGEQHTAVRTTPPHRNFGKPQQCAESTQFYLGWTWGAETFGSRGNKATPRRPPSPTVDYNTTSSRIKLLTMSTPA</sequence>
<dbReference type="RefSeq" id="XP_033657275.1">
    <property type="nucleotide sequence ID" value="XM_033799598.1"/>
</dbReference>
<evidence type="ECO:0000256" key="1">
    <source>
        <dbReference type="SAM" id="MobiDB-lite"/>
    </source>
</evidence>
<gene>
    <name evidence="2" type="ORF">EI97DRAFT_440033</name>
</gene>
<feature type="region of interest" description="Disordered" evidence="1">
    <location>
        <begin position="145"/>
        <end position="167"/>
    </location>
</feature>